<dbReference type="EMBL" id="JAUCMV010000001">
    <property type="protein sequence ID" value="KAK0426296.1"/>
    <property type="molecule type" value="Genomic_DNA"/>
</dbReference>
<dbReference type="GO" id="GO:0031501">
    <property type="term" value="C:mannosyltransferase complex"/>
    <property type="evidence" value="ECO:0007669"/>
    <property type="project" value="TreeGrafter"/>
</dbReference>
<feature type="transmembrane region" description="Helical" evidence="11">
    <location>
        <begin position="177"/>
        <end position="200"/>
    </location>
</feature>
<proteinExistence type="inferred from homology"/>
<organism evidence="13 14">
    <name type="scientific">Steinernema hermaphroditum</name>
    <dbReference type="NCBI Taxonomy" id="289476"/>
    <lineage>
        <taxon>Eukaryota</taxon>
        <taxon>Metazoa</taxon>
        <taxon>Ecdysozoa</taxon>
        <taxon>Nematoda</taxon>
        <taxon>Chromadorea</taxon>
        <taxon>Rhabditida</taxon>
        <taxon>Tylenchina</taxon>
        <taxon>Panagrolaimomorpha</taxon>
        <taxon>Strongyloidoidea</taxon>
        <taxon>Steinernematidae</taxon>
        <taxon>Steinernema</taxon>
    </lineage>
</organism>
<dbReference type="PANTHER" id="PTHR12468:SF2">
    <property type="entry name" value="GPI MANNOSYLTRANSFERASE 2"/>
    <property type="match status" value="1"/>
</dbReference>
<evidence type="ECO:0000256" key="11">
    <source>
        <dbReference type="RuleBase" id="RU363112"/>
    </source>
</evidence>
<keyword evidence="14" id="KW-1185">Reference proteome</keyword>
<keyword evidence="8 11" id="KW-0256">Endoplasmic reticulum</keyword>
<feature type="transmembrane region" description="Helical" evidence="11">
    <location>
        <begin position="150"/>
        <end position="170"/>
    </location>
</feature>
<comment type="subcellular location">
    <subcellularLocation>
        <location evidence="1 11">Endoplasmic reticulum membrane</location>
        <topology evidence="1 11">Multi-pass membrane protein</topology>
    </subcellularLocation>
</comment>
<keyword evidence="6 11" id="KW-0808">Transferase</keyword>
<feature type="transmembrane region" description="Helical" evidence="11">
    <location>
        <begin position="401"/>
        <end position="421"/>
    </location>
</feature>
<protein>
    <recommendedName>
        <fullName evidence="11">GPI mannosyltransferase 2</fullName>
        <ecNumber evidence="11">2.4.1.-</ecNumber>
    </recommendedName>
</protein>
<evidence type="ECO:0000256" key="6">
    <source>
        <dbReference type="ARBA" id="ARBA00022679"/>
    </source>
</evidence>
<dbReference type="GO" id="GO:0006506">
    <property type="term" value="P:GPI anchor biosynthetic process"/>
    <property type="evidence" value="ECO:0007669"/>
    <property type="project" value="UniProtKB-KW"/>
</dbReference>
<evidence type="ECO:0000313" key="13">
    <source>
        <dbReference type="EMBL" id="KAK0426296.1"/>
    </source>
</evidence>
<keyword evidence="7 11" id="KW-0812">Transmembrane</keyword>
<dbReference type="AlphaFoldDB" id="A0AA39IMG2"/>
<evidence type="ECO:0000313" key="14">
    <source>
        <dbReference type="Proteomes" id="UP001175271"/>
    </source>
</evidence>
<reference evidence="13" key="1">
    <citation type="submission" date="2023-06" db="EMBL/GenBank/DDBJ databases">
        <title>Genomic analysis of the entomopathogenic nematode Steinernema hermaphroditum.</title>
        <authorList>
            <person name="Schwarz E.M."/>
            <person name="Heppert J.K."/>
            <person name="Baniya A."/>
            <person name="Schwartz H.T."/>
            <person name="Tan C.-H."/>
            <person name="Antoshechkin I."/>
            <person name="Sternberg P.W."/>
            <person name="Goodrich-Blair H."/>
            <person name="Dillman A.R."/>
        </authorList>
    </citation>
    <scope>NUCLEOTIDE SEQUENCE</scope>
    <source>
        <strain evidence="13">PS9179</strain>
        <tissue evidence="13">Whole animal</tissue>
    </source>
</reference>
<name>A0AA39IMG2_9BILA</name>
<dbReference type="Pfam" id="PF04188">
    <property type="entry name" value="Mannosyl_trans2"/>
    <property type="match status" value="1"/>
</dbReference>
<comment type="pathway">
    <text evidence="2 11">Glycolipid biosynthesis; glycosylphosphatidylinositol-anchor biosynthesis.</text>
</comment>
<feature type="transmembrane region" description="Helical" evidence="11">
    <location>
        <begin position="511"/>
        <end position="534"/>
    </location>
</feature>
<dbReference type="GO" id="GO:0000009">
    <property type="term" value="F:alpha-1,6-mannosyltransferase activity"/>
    <property type="evidence" value="ECO:0007669"/>
    <property type="project" value="InterPro"/>
</dbReference>
<evidence type="ECO:0000256" key="9">
    <source>
        <dbReference type="ARBA" id="ARBA00022989"/>
    </source>
</evidence>
<feature type="transmembrane region" description="Helical" evidence="11">
    <location>
        <begin position="301"/>
        <end position="327"/>
    </location>
</feature>
<dbReference type="GO" id="GO:0005789">
    <property type="term" value="C:endoplasmic reticulum membrane"/>
    <property type="evidence" value="ECO:0007669"/>
    <property type="project" value="UniProtKB-SubCell"/>
</dbReference>
<comment type="caution">
    <text evidence="13">The sequence shown here is derived from an EMBL/GenBank/DDBJ whole genome shotgun (WGS) entry which is preliminary data.</text>
</comment>
<gene>
    <name evidence="13" type="ORF">QR680_009629</name>
</gene>
<accession>A0AA39IMG2</accession>
<feature type="transmembrane region" description="Helical" evidence="11">
    <location>
        <begin position="276"/>
        <end position="294"/>
    </location>
</feature>
<feature type="transmembrane region" description="Helical" evidence="11">
    <location>
        <begin position="472"/>
        <end position="490"/>
    </location>
</feature>
<sequence>MQEIPKVPFPARHGACSSNWDVDHPWWSISVVSSASGMKCRRKPRTSGDDAGVSEELPKEPKTAEHAGLRSLALRSLLLSRFAVVLLQFLTNNIIPDLTTDAFEFTGVRREDLGTFDLLVERISGGLVRWDSVHFLNIALNGYIFENTLAFFPVLPIFLKKLSSILLNLIPMHESSAVILIGVALSNGCFVVTGMVLFAFVKSIYGSQHRAFWASFLFAWNPAAIFFSSLYTESLYALVTFSGLLVLYGKGDLFARTLVAVVLFTVSFGIRSNGLLNFGYIGYFVIFNIVFAHLRTQEAPFLRICFSLMLKIILILLVVLLIFATIVTRFWNMVAVDFCDGEKSQSLAAAAFAEDNNYVLRGQVEELQWCQAENTFGIFPPYYSHIQKKYWDVEFLGYWKIIKIPCFLLAAPAISMFFFLASRRFLAQQRFNLTSLINIVQAPGGFMPMVVHNSVLIGLGLTVFNVEILTRMLFSATPFLCVELSGIVAAKMSGQQLRLRSVLHWSTWKNTGLSATLLYTYFASYFIGGTVLHASGGPFT</sequence>
<evidence type="ECO:0000256" key="2">
    <source>
        <dbReference type="ARBA" id="ARBA00004687"/>
    </source>
</evidence>
<dbReference type="EC" id="2.4.1.-" evidence="11"/>
<dbReference type="Proteomes" id="UP001175271">
    <property type="component" value="Unassembled WGS sequence"/>
</dbReference>
<keyword evidence="9 11" id="KW-1133">Transmembrane helix</keyword>
<dbReference type="GO" id="GO:0004376">
    <property type="term" value="F:GPI mannosyltransferase activity"/>
    <property type="evidence" value="ECO:0007669"/>
    <property type="project" value="InterPro"/>
</dbReference>
<evidence type="ECO:0000256" key="10">
    <source>
        <dbReference type="ARBA" id="ARBA00023136"/>
    </source>
</evidence>
<feature type="transmembrane region" description="Helical" evidence="11">
    <location>
        <begin position="253"/>
        <end position="270"/>
    </location>
</feature>
<evidence type="ECO:0000256" key="1">
    <source>
        <dbReference type="ARBA" id="ARBA00004477"/>
    </source>
</evidence>
<evidence type="ECO:0000256" key="12">
    <source>
        <dbReference type="SAM" id="MobiDB-lite"/>
    </source>
</evidence>
<dbReference type="InterPro" id="IPR007315">
    <property type="entry name" value="PIG-V/Gpi18"/>
</dbReference>
<evidence type="ECO:0000256" key="4">
    <source>
        <dbReference type="ARBA" id="ARBA00022502"/>
    </source>
</evidence>
<evidence type="ECO:0000256" key="5">
    <source>
        <dbReference type="ARBA" id="ARBA00022676"/>
    </source>
</evidence>
<dbReference type="PANTHER" id="PTHR12468">
    <property type="entry name" value="GPI MANNOSYLTRANSFERASE 2"/>
    <property type="match status" value="1"/>
</dbReference>
<feature type="region of interest" description="Disordered" evidence="12">
    <location>
        <begin position="39"/>
        <end position="62"/>
    </location>
</feature>
<evidence type="ECO:0000256" key="7">
    <source>
        <dbReference type="ARBA" id="ARBA00022692"/>
    </source>
</evidence>
<keyword evidence="5 11" id="KW-0328">Glycosyltransferase</keyword>
<evidence type="ECO:0000256" key="3">
    <source>
        <dbReference type="ARBA" id="ARBA00008698"/>
    </source>
</evidence>
<comment type="function">
    <text evidence="11">Mannosyltransferase involved in glycosylphosphatidylinositol-anchor biosynthesis.</text>
</comment>
<comment type="similarity">
    <text evidence="3 11">Belongs to the PIGV family.</text>
</comment>
<evidence type="ECO:0000256" key="8">
    <source>
        <dbReference type="ARBA" id="ARBA00022824"/>
    </source>
</evidence>
<feature type="transmembrane region" description="Helical" evidence="11">
    <location>
        <begin position="442"/>
        <end position="466"/>
    </location>
</feature>
<keyword evidence="4 11" id="KW-0337">GPI-anchor biosynthesis</keyword>
<keyword evidence="10 11" id="KW-0472">Membrane</keyword>